<dbReference type="Pfam" id="PF13505">
    <property type="entry name" value="OMP_b-brl"/>
    <property type="match status" value="1"/>
</dbReference>
<evidence type="ECO:0000259" key="3">
    <source>
        <dbReference type="Pfam" id="PF13505"/>
    </source>
</evidence>
<reference evidence="4 5" key="1">
    <citation type="submission" date="2018-05" db="EMBL/GenBank/DDBJ databases">
        <title>Genomic Encyclopedia of Type Strains, Phase I: the one thousand microbial genomes (KMG-I) project.</title>
        <authorList>
            <person name="Kyrpides N."/>
        </authorList>
    </citation>
    <scope>NUCLEOTIDE SEQUENCE [LARGE SCALE GENOMIC DNA]</scope>
    <source>
        <strain evidence="4 5">DSM 15611</strain>
    </source>
</reference>
<name>A0A318HZY0_9BACT</name>
<keyword evidence="5" id="KW-1185">Reference proteome</keyword>
<dbReference type="SUPFAM" id="SSF56925">
    <property type="entry name" value="OMPA-like"/>
    <property type="match status" value="1"/>
</dbReference>
<sequence>MKKLFLVAAFAMVSAFASAQVAVGVHTLYGTGVENLGIGVRGRYDITDKFRADANFNYYFKKNNLEFWDLNANLHYLFNITDKFTVYPMAGLGYANVKSSWEYQNLGIVYKTNDNYGKFCVNFGGGVDYALTEDLYLNAEVKYQVVSNYNQTVFSAGIVYKF</sequence>
<evidence type="ECO:0000256" key="1">
    <source>
        <dbReference type="ARBA" id="ARBA00022729"/>
    </source>
</evidence>
<feature type="signal peptide" evidence="2">
    <location>
        <begin position="1"/>
        <end position="19"/>
    </location>
</feature>
<proteinExistence type="predicted"/>
<dbReference type="OrthoDB" id="1163183at2"/>
<dbReference type="InterPro" id="IPR027385">
    <property type="entry name" value="Beta-barrel_OMP"/>
</dbReference>
<gene>
    <name evidence="4" type="ORF">EJ73_01290</name>
</gene>
<dbReference type="Gene3D" id="2.40.160.20">
    <property type="match status" value="1"/>
</dbReference>
<dbReference type="Proteomes" id="UP000248314">
    <property type="component" value="Unassembled WGS sequence"/>
</dbReference>
<keyword evidence="1 2" id="KW-0732">Signal</keyword>
<dbReference type="STRING" id="1122991.GCA_000613445_01496"/>
<dbReference type="EMBL" id="QJJX01000012">
    <property type="protein sequence ID" value="PXX22300.1"/>
    <property type="molecule type" value="Genomic_DNA"/>
</dbReference>
<feature type="chain" id="PRO_5016252200" evidence="2">
    <location>
        <begin position="20"/>
        <end position="162"/>
    </location>
</feature>
<dbReference type="RefSeq" id="WP_025816274.1">
    <property type="nucleotide sequence ID" value="NZ_BAIZ01000022.1"/>
</dbReference>
<accession>A0A318HZY0</accession>
<dbReference type="InterPro" id="IPR011250">
    <property type="entry name" value="OMP/PagP_B-barrel"/>
</dbReference>
<evidence type="ECO:0000313" key="4">
    <source>
        <dbReference type="EMBL" id="PXX22300.1"/>
    </source>
</evidence>
<feature type="domain" description="Outer membrane protein beta-barrel" evidence="3">
    <location>
        <begin position="5"/>
        <end position="162"/>
    </location>
</feature>
<comment type="caution">
    <text evidence="4">The sequence shown here is derived from an EMBL/GenBank/DDBJ whole genome shotgun (WGS) entry which is preliminary data.</text>
</comment>
<evidence type="ECO:0000313" key="5">
    <source>
        <dbReference type="Proteomes" id="UP000248314"/>
    </source>
</evidence>
<evidence type="ECO:0000256" key="2">
    <source>
        <dbReference type="SAM" id="SignalP"/>
    </source>
</evidence>
<protein>
    <submittedName>
        <fullName evidence="4">Opacity protein-like surface antigen</fullName>
    </submittedName>
</protein>
<organism evidence="4 5">
    <name type="scientific">Hoylesella shahii DSM 15611 = JCM 12083</name>
    <dbReference type="NCBI Taxonomy" id="1122991"/>
    <lineage>
        <taxon>Bacteria</taxon>
        <taxon>Pseudomonadati</taxon>
        <taxon>Bacteroidota</taxon>
        <taxon>Bacteroidia</taxon>
        <taxon>Bacteroidales</taxon>
        <taxon>Prevotellaceae</taxon>
        <taxon>Hoylesella</taxon>
    </lineage>
</organism>
<dbReference type="AlphaFoldDB" id="A0A318HZY0"/>